<reference evidence="2" key="1">
    <citation type="journal article" date="2023" name="Genome Biol. Evol.">
        <title>First Whole Genome Sequence and Flow Cytometry Genome Size Data for the Lichen-Forming Fungus Ramalina farinacea (Ascomycota).</title>
        <authorList>
            <person name="Llewellyn T."/>
            <person name="Mian S."/>
            <person name="Hill R."/>
            <person name="Leitch I.J."/>
            <person name="Gaya E."/>
        </authorList>
    </citation>
    <scope>NUCLEOTIDE SEQUENCE</scope>
    <source>
        <strain evidence="2">LIQ254RAFAR</strain>
    </source>
</reference>
<protein>
    <recommendedName>
        <fullName evidence="4">Pathway-specific nitrogen regulator</fullName>
    </recommendedName>
</protein>
<name>A0AA43QML2_9LECA</name>
<sequence length="528" mass="58687">MPMTNSLQTRVEKTTALQPSSSAWLDEADHAWQDDEGSVSGSAGHHSSGPDEAVFDERSRCSSPRTSHGSADDFSALEDSCEPRKSSSPFKTRSPFRNPSSVRAMQTDITPPRVSSSTSRQRPKIHTPSRQGTPRSVRSCHTPSKLSPSKKITKEHPLVLLHVTLLPLPTQYSSEVLEAVLPTTVLANWNLLQEKATKTVLERGVLIPHPREDYDLLEERLLETLELKQPRILKCGHFHLSPEEEADVLQQDSDSEEDSGAEDADICDDCGRRIRNGRFGDAGTGSKRWDIKIFAANGLMRSGAWSAAWKEMERVDVEITPWMEDSMKRELELRREDEEQQHLDAEHRVKEEGVGSLDDERLREIYGQNAQDFVDGLVDEESMRSPAVETSPKRPETQEAAAEPQPKGEVPLQELLARYLYSAVRDRRNIVIFLLSMLLLLASLRGQTPQSATQALQSGENLVPSAVTTLAQTASETAADAFHSLQSTASPTQITESESATAEPEQAEEDEEPWVDPTENILQEILGD</sequence>
<feature type="compositionally biased region" description="Polar residues" evidence="1">
    <location>
        <begin position="486"/>
        <end position="500"/>
    </location>
</feature>
<accession>A0AA43QML2</accession>
<feature type="region of interest" description="Disordered" evidence="1">
    <location>
        <begin position="1"/>
        <end position="149"/>
    </location>
</feature>
<feature type="region of interest" description="Disordered" evidence="1">
    <location>
        <begin position="486"/>
        <end position="519"/>
    </location>
</feature>
<feature type="compositionally biased region" description="Polar residues" evidence="1">
    <location>
        <begin position="128"/>
        <end position="147"/>
    </location>
</feature>
<feature type="compositionally biased region" description="Polar residues" evidence="1">
    <location>
        <begin position="1"/>
        <end position="23"/>
    </location>
</feature>
<organism evidence="2 3">
    <name type="scientific">Ramalina farinacea</name>
    <dbReference type="NCBI Taxonomy" id="258253"/>
    <lineage>
        <taxon>Eukaryota</taxon>
        <taxon>Fungi</taxon>
        <taxon>Dikarya</taxon>
        <taxon>Ascomycota</taxon>
        <taxon>Pezizomycotina</taxon>
        <taxon>Lecanoromycetes</taxon>
        <taxon>OSLEUM clade</taxon>
        <taxon>Lecanoromycetidae</taxon>
        <taxon>Lecanorales</taxon>
        <taxon>Lecanorineae</taxon>
        <taxon>Ramalinaceae</taxon>
        <taxon>Ramalina</taxon>
    </lineage>
</organism>
<feature type="region of interest" description="Disordered" evidence="1">
    <location>
        <begin position="381"/>
        <end position="407"/>
    </location>
</feature>
<feature type="compositionally biased region" description="Acidic residues" evidence="1">
    <location>
        <begin position="505"/>
        <end position="514"/>
    </location>
</feature>
<feature type="compositionally biased region" description="Low complexity" evidence="1">
    <location>
        <begin position="38"/>
        <end position="47"/>
    </location>
</feature>
<dbReference type="EMBL" id="JAPUFD010000006">
    <property type="protein sequence ID" value="MDI1487751.1"/>
    <property type="molecule type" value="Genomic_DNA"/>
</dbReference>
<gene>
    <name evidence="2" type="ORF">OHK93_007023</name>
</gene>
<dbReference type="Proteomes" id="UP001161017">
    <property type="component" value="Unassembled WGS sequence"/>
</dbReference>
<dbReference type="AlphaFoldDB" id="A0AA43QML2"/>
<proteinExistence type="predicted"/>
<evidence type="ECO:0000313" key="3">
    <source>
        <dbReference type="Proteomes" id="UP001161017"/>
    </source>
</evidence>
<comment type="caution">
    <text evidence="2">The sequence shown here is derived from an EMBL/GenBank/DDBJ whole genome shotgun (WGS) entry which is preliminary data.</text>
</comment>
<feature type="compositionally biased region" description="Polar residues" evidence="1">
    <location>
        <begin position="86"/>
        <end position="120"/>
    </location>
</feature>
<feature type="region of interest" description="Disordered" evidence="1">
    <location>
        <begin position="244"/>
        <end position="267"/>
    </location>
</feature>
<evidence type="ECO:0000256" key="1">
    <source>
        <dbReference type="SAM" id="MobiDB-lite"/>
    </source>
</evidence>
<evidence type="ECO:0008006" key="4">
    <source>
        <dbReference type="Google" id="ProtNLM"/>
    </source>
</evidence>
<keyword evidence="3" id="KW-1185">Reference proteome</keyword>
<evidence type="ECO:0000313" key="2">
    <source>
        <dbReference type="EMBL" id="MDI1487751.1"/>
    </source>
</evidence>